<name>A0ABN1W6Q5_9ACTN</name>
<dbReference type="Proteomes" id="UP001500037">
    <property type="component" value="Unassembled WGS sequence"/>
</dbReference>
<gene>
    <name evidence="1" type="ORF">GCM10009665_25150</name>
</gene>
<sequence>MSTDDHGQTVPLGLILGPHLAATVIRQIASGLQREDLLPEDVALRLTCERATDGDPLFLAAPGQIWELRPDVDIDDAPARRLAVHLRRADPPRVCVSDADAGDDGEIDELLLEILELYVLASWDLRFIAAPHPTAG</sequence>
<proteinExistence type="predicted"/>
<protein>
    <submittedName>
        <fullName evidence="1">Uncharacterized protein</fullName>
    </submittedName>
</protein>
<evidence type="ECO:0000313" key="1">
    <source>
        <dbReference type="EMBL" id="GAA1233852.1"/>
    </source>
</evidence>
<accession>A0ABN1W6Q5</accession>
<dbReference type="RefSeq" id="WP_344441501.1">
    <property type="nucleotide sequence ID" value="NZ_BAAALF010000034.1"/>
</dbReference>
<dbReference type="EMBL" id="BAAALF010000034">
    <property type="protein sequence ID" value="GAA1233852.1"/>
    <property type="molecule type" value="Genomic_DNA"/>
</dbReference>
<keyword evidence="2" id="KW-1185">Reference proteome</keyword>
<evidence type="ECO:0000313" key="2">
    <source>
        <dbReference type="Proteomes" id="UP001500037"/>
    </source>
</evidence>
<reference evidence="1 2" key="1">
    <citation type="journal article" date="2019" name="Int. J. Syst. Evol. Microbiol.">
        <title>The Global Catalogue of Microorganisms (GCM) 10K type strain sequencing project: providing services to taxonomists for standard genome sequencing and annotation.</title>
        <authorList>
            <consortium name="The Broad Institute Genomics Platform"/>
            <consortium name="The Broad Institute Genome Sequencing Center for Infectious Disease"/>
            <person name="Wu L."/>
            <person name="Ma J."/>
        </authorList>
    </citation>
    <scope>NUCLEOTIDE SEQUENCE [LARGE SCALE GENOMIC DNA]</scope>
    <source>
        <strain evidence="1 2">JCM 13004</strain>
    </source>
</reference>
<comment type="caution">
    <text evidence="1">The sequence shown here is derived from an EMBL/GenBank/DDBJ whole genome shotgun (WGS) entry which is preliminary data.</text>
</comment>
<organism evidence="1 2">
    <name type="scientific">Kitasatospora nipponensis</name>
    <dbReference type="NCBI Taxonomy" id="258049"/>
    <lineage>
        <taxon>Bacteria</taxon>
        <taxon>Bacillati</taxon>
        <taxon>Actinomycetota</taxon>
        <taxon>Actinomycetes</taxon>
        <taxon>Kitasatosporales</taxon>
        <taxon>Streptomycetaceae</taxon>
        <taxon>Kitasatospora</taxon>
    </lineage>
</organism>